<gene>
    <name evidence="3" type="ORF">PRZ48_004892</name>
</gene>
<keyword evidence="4" id="KW-1185">Reference proteome</keyword>
<evidence type="ECO:0000313" key="3">
    <source>
        <dbReference type="EMBL" id="KAK4503977.1"/>
    </source>
</evidence>
<feature type="compositionally biased region" description="Basic and acidic residues" evidence="1">
    <location>
        <begin position="1"/>
        <end position="11"/>
    </location>
</feature>
<protein>
    <submittedName>
        <fullName evidence="3">Uncharacterized protein</fullName>
    </submittedName>
</protein>
<name>A0ABR0ER83_ZASCE</name>
<evidence type="ECO:0000256" key="1">
    <source>
        <dbReference type="SAM" id="MobiDB-lite"/>
    </source>
</evidence>
<evidence type="ECO:0000313" key="4">
    <source>
        <dbReference type="Proteomes" id="UP001305779"/>
    </source>
</evidence>
<accession>A0ABR0ER83</accession>
<dbReference type="EMBL" id="JAXOVC010000003">
    <property type="protein sequence ID" value="KAK4503977.1"/>
    <property type="molecule type" value="Genomic_DNA"/>
</dbReference>
<organism evidence="3 4">
    <name type="scientific">Zasmidium cellare</name>
    <name type="common">Wine cellar mold</name>
    <name type="synonym">Racodium cellare</name>
    <dbReference type="NCBI Taxonomy" id="395010"/>
    <lineage>
        <taxon>Eukaryota</taxon>
        <taxon>Fungi</taxon>
        <taxon>Dikarya</taxon>
        <taxon>Ascomycota</taxon>
        <taxon>Pezizomycotina</taxon>
        <taxon>Dothideomycetes</taxon>
        <taxon>Dothideomycetidae</taxon>
        <taxon>Mycosphaerellales</taxon>
        <taxon>Mycosphaerellaceae</taxon>
        <taxon>Zasmidium</taxon>
    </lineage>
</organism>
<evidence type="ECO:0000256" key="2">
    <source>
        <dbReference type="SAM" id="Phobius"/>
    </source>
</evidence>
<dbReference type="Proteomes" id="UP001305779">
    <property type="component" value="Unassembled WGS sequence"/>
</dbReference>
<sequence length="74" mass="8470">MADNSESKPQESKSSTFIRGAGNVRDPDNQLWWPARWVVQMIQYLVAIMVVTMAEGIKSIVSGERPKRRHARQE</sequence>
<feature type="region of interest" description="Disordered" evidence="1">
    <location>
        <begin position="1"/>
        <end position="27"/>
    </location>
</feature>
<proteinExistence type="predicted"/>
<comment type="caution">
    <text evidence="3">The sequence shown here is derived from an EMBL/GenBank/DDBJ whole genome shotgun (WGS) entry which is preliminary data.</text>
</comment>
<feature type="transmembrane region" description="Helical" evidence="2">
    <location>
        <begin position="41"/>
        <end position="61"/>
    </location>
</feature>
<keyword evidence="2" id="KW-0812">Transmembrane</keyword>
<reference evidence="3 4" key="1">
    <citation type="journal article" date="2023" name="G3 (Bethesda)">
        <title>A chromosome-level genome assembly of Zasmidium syzygii isolated from banana leaves.</title>
        <authorList>
            <person name="van Westerhoven A.C."/>
            <person name="Mehrabi R."/>
            <person name="Talebi R."/>
            <person name="Steentjes M.B.F."/>
            <person name="Corcolon B."/>
            <person name="Chong P.A."/>
            <person name="Kema G.H.J."/>
            <person name="Seidl M.F."/>
        </authorList>
    </citation>
    <scope>NUCLEOTIDE SEQUENCE [LARGE SCALE GENOMIC DNA]</scope>
    <source>
        <strain evidence="3 4">P124</strain>
    </source>
</reference>
<keyword evidence="2" id="KW-0472">Membrane</keyword>
<keyword evidence="2" id="KW-1133">Transmembrane helix</keyword>